<dbReference type="GO" id="GO:0003677">
    <property type="term" value="F:DNA binding"/>
    <property type="evidence" value="ECO:0007669"/>
    <property type="project" value="UniProtKB-UniRule"/>
</dbReference>
<reference evidence="4 5" key="1">
    <citation type="submission" date="2018-08" db="EMBL/GenBank/DDBJ databases">
        <title>A genome reference for cultivated species of the human gut microbiota.</title>
        <authorList>
            <person name="Zou Y."/>
            <person name="Xue W."/>
            <person name="Luo G."/>
        </authorList>
    </citation>
    <scope>NUCLEOTIDE SEQUENCE [LARGE SCALE GENOMIC DNA]</scope>
    <source>
        <strain evidence="4 5">TF08-14</strain>
    </source>
</reference>
<feature type="domain" description="HTH tetR-type" evidence="3">
    <location>
        <begin position="6"/>
        <end position="66"/>
    </location>
</feature>
<evidence type="ECO:0000256" key="2">
    <source>
        <dbReference type="PROSITE-ProRule" id="PRU00335"/>
    </source>
</evidence>
<dbReference type="PROSITE" id="PS50977">
    <property type="entry name" value="HTH_TETR_2"/>
    <property type="match status" value="1"/>
</dbReference>
<protein>
    <submittedName>
        <fullName evidence="4">TetR/AcrR family transcriptional regulator</fullName>
    </submittedName>
</protein>
<dbReference type="InterPro" id="IPR009057">
    <property type="entry name" value="Homeodomain-like_sf"/>
</dbReference>
<accession>A0A3E4QRY2</accession>
<evidence type="ECO:0000259" key="3">
    <source>
        <dbReference type="PROSITE" id="PS50977"/>
    </source>
</evidence>
<dbReference type="AlphaFoldDB" id="A0A3E4QRY2"/>
<evidence type="ECO:0000313" key="4">
    <source>
        <dbReference type="EMBL" id="RGL09902.1"/>
    </source>
</evidence>
<proteinExistence type="predicted"/>
<dbReference type="SUPFAM" id="SSF46689">
    <property type="entry name" value="Homeodomain-like"/>
    <property type="match status" value="1"/>
</dbReference>
<feature type="DNA-binding region" description="H-T-H motif" evidence="2">
    <location>
        <begin position="29"/>
        <end position="48"/>
    </location>
</feature>
<gene>
    <name evidence="4" type="ORF">DXC81_06725</name>
</gene>
<dbReference type="InterPro" id="IPR001647">
    <property type="entry name" value="HTH_TetR"/>
</dbReference>
<dbReference type="InterPro" id="IPR050624">
    <property type="entry name" value="HTH-type_Tx_Regulator"/>
</dbReference>
<dbReference type="Proteomes" id="UP000260943">
    <property type="component" value="Unassembled WGS sequence"/>
</dbReference>
<organism evidence="4 5">
    <name type="scientific">Collinsella tanakaei</name>
    <dbReference type="NCBI Taxonomy" id="626935"/>
    <lineage>
        <taxon>Bacteria</taxon>
        <taxon>Bacillati</taxon>
        <taxon>Actinomycetota</taxon>
        <taxon>Coriobacteriia</taxon>
        <taxon>Coriobacteriales</taxon>
        <taxon>Coriobacteriaceae</taxon>
        <taxon>Collinsella</taxon>
    </lineage>
</organism>
<comment type="caution">
    <text evidence="4">The sequence shown here is derived from an EMBL/GenBank/DDBJ whole genome shotgun (WGS) entry which is preliminary data.</text>
</comment>
<dbReference type="PANTHER" id="PTHR43479:SF16">
    <property type="entry name" value="HTH TETR-TYPE DOMAIN-CONTAINING PROTEIN"/>
    <property type="match status" value="1"/>
</dbReference>
<name>A0A3E4QRY2_9ACTN</name>
<dbReference type="Gene3D" id="1.10.357.10">
    <property type="entry name" value="Tetracycline Repressor, domain 2"/>
    <property type="match status" value="1"/>
</dbReference>
<evidence type="ECO:0000256" key="1">
    <source>
        <dbReference type="ARBA" id="ARBA00023125"/>
    </source>
</evidence>
<evidence type="ECO:0000313" key="5">
    <source>
        <dbReference type="Proteomes" id="UP000260943"/>
    </source>
</evidence>
<sequence>MDLRVRKTYSALIAACTDLMSGMRFEDITVAMLCDRAMIRRTTFYKHFADKSEFFSFYVDSLRGDMVERGRLAIDELEPGVAHTAFAERAAILDAMADYFLEHETLMDNIFSSSTCGMMLVVICEKMAQSFNEKAAHDLRIEAPGPDDLICRCEFAAGGIIRLLLLWWDQEDRRSGKDEFVRTCNQLAERLLGE</sequence>
<dbReference type="PANTHER" id="PTHR43479">
    <property type="entry name" value="ACREF/ENVCD OPERON REPRESSOR-RELATED"/>
    <property type="match status" value="1"/>
</dbReference>
<dbReference type="EMBL" id="QSRJ01000007">
    <property type="protein sequence ID" value="RGL09902.1"/>
    <property type="molecule type" value="Genomic_DNA"/>
</dbReference>
<keyword evidence="1 2" id="KW-0238">DNA-binding</keyword>